<feature type="domain" description="DUF6950" evidence="1">
    <location>
        <begin position="60"/>
        <end position="122"/>
    </location>
</feature>
<dbReference type="RefSeq" id="WP_183893915.1">
    <property type="nucleotide sequence ID" value="NZ_JACIDV010000002.1"/>
</dbReference>
<keyword evidence="3" id="KW-1185">Reference proteome</keyword>
<comment type="caution">
    <text evidence="2">The sequence shown here is derived from an EMBL/GenBank/DDBJ whole genome shotgun (WGS) entry which is preliminary data.</text>
</comment>
<reference evidence="2 3" key="1">
    <citation type="submission" date="2020-08" db="EMBL/GenBank/DDBJ databases">
        <title>Genomic Encyclopedia of Type Strains, Phase IV (KMG-IV): sequencing the most valuable type-strain genomes for metagenomic binning, comparative biology and taxonomic classification.</title>
        <authorList>
            <person name="Goeker M."/>
        </authorList>
    </citation>
    <scope>NUCLEOTIDE SEQUENCE [LARGE SCALE GENOMIC DNA]</scope>
    <source>
        <strain evidence="2 3">DSM 26438</strain>
    </source>
</reference>
<proteinExistence type="predicted"/>
<dbReference type="Proteomes" id="UP000565286">
    <property type="component" value="Unassembled WGS sequence"/>
</dbReference>
<protein>
    <recommendedName>
        <fullName evidence="1">DUF6950 domain-containing protein</fullName>
    </recommendedName>
</protein>
<gene>
    <name evidence="2" type="ORF">GGQ73_000635</name>
</gene>
<dbReference type="InterPro" id="IPR053802">
    <property type="entry name" value="DUF6950"/>
</dbReference>
<dbReference type="EMBL" id="JACIDV010000002">
    <property type="protein sequence ID" value="MBB3944710.1"/>
    <property type="molecule type" value="Genomic_DNA"/>
</dbReference>
<name>A0A7W6C2V1_9HYPH</name>
<accession>A0A7W6C2V1</accession>
<organism evidence="2 3">
    <name type="scientific">Rhizobium skierniewicense</name>
    <dbReference type="NCBI Taxonomy" id="984260"/>
    <lineage>
        <taxon>Bacteria</taxon>
        <taxon>Pseudomonadati</taxon>
        <taxon>Pseudomonadota</taxon>
        <taxon>Alphaproteobacteria</taxon>
        <taxon>Hyphomicrobiales</taxon>
        <taxon>Rhizobiaceae</taxon>
        <taxon>Rhizobium/Agrobacterium group</taxon>
        <taxon>Rhizobium</taxon>
    </lineage>
</organism>
<sequence>MKKLAKAIRKDGWDRRLEDAVSLMSSCLPTDVVLCDVAAVCDAIKAMLSIAVKPKGRDGKEFLESLKLEPVNRFAARRGDVGVFFFEGRYLAGVVSSAGFVVRMPHGVSIFSITDIEQAYKIGA</sequence>
<evidence type="ECO:0000259" key="1">
    <source>
        <dbReference type="Pfam" id="PF22262"/>
    </source>
</evidence>
<evidence type="ECO:0000313" key="3">
    <source>
        <dbReference type="Proteomes" id="UP000565286"/>
    </source>
</evidence>
<evidence type="ECO:0000313" key="2">
    <source>
        <dbReference type="EMBL" id="MBB3944710.1"/>
    </source>
</evidence>
<dbReference type="Pfam" id="PF22262">
    <property type="entry name" value="DUF6950"/>
    <property type="match status" value="1"/>
</dbReference>
<dbReference type="AlphaFoldDB" id="A0A7W6C2V1"/>